<reference evidence="2" key="1">
    <citation type="submission" date="2021-11" db="EMBL/GenBank/DDBJ databases">
        <authorList>
            <person name="Schell T."/>
        </authorList>
    </citation>
    <scope>NUCLEOTIDE SEQUENCE</scope>
    <source>
        <strain evidence="2">M5</strain>
    </source>
</reference>
<gene>
    <name evidence="2" type="ORF">DGAL_LOCUS5790</name>
</gene>
<evidence type="ECO:0000313" key="3">
    <source>
        <dbReference type="Proteomes" id="UP000789390"/>
    </source>
</evidence>
<accession>A0A8J2WG78</accession>
<feature type="compositionally biased region" description="Low complexity" evidence="1">
    <location>
        <begin position="20"/>
        <end position="33"/>
    </location>
</feature>
<sequence length="105" mass="10990">MDHSSAAIGLEENKITAAIEPESPSSSSSSSSPVPAIKLKRKCSSGWTLSNNGTHSASAAAYVIGQTAHSCPNCVLNDKTDYLPTVVQKPKKLATATSLRHLKDP</sequence>
<name>A0A8J2WG78_9CRUS</name>
<organism evidence="2 3">
    <name type="scientific">Daphnia galeata</name>
    <dbReference type="NCBI Taxonomy" id="27404"/>
    <lineage>
        <taxon>Eukaryota</taxon>
        <taxon>Metazoa</taxon>
        <taxon>Ecdysozoa</taxon>
        <taxon>Arthropoda</taxon>
        <taxon>Crustacea</taxon>
        <taxon>Branchiopoda</taxon>
        <taxon>Diplostraca</taxon>
        <taxon>Cladocera</taxon>
        <taxon>Anomopoda</taxon>
        <taxon>Daphniidae</taxon>
        <taxon>Daphnia</taxon>
    </lineage>
</organism>
<comment type="caution">
    <text evidence="2">The sequence shown here is derived from an EMBL/GenBank/DDBJ whole genome shotgun (WGS) entry which is preliminary data.</text>
</comment>
<keyword evidence="3" id="KW-1185">Reference proteome</keyword>
<protein>
    <submittedName>
        <fullName evidence="2">Uncharacterized protein</fullName>
    </submittedName>
</protein>
<dbReference type="Proteomes" id="UP000789390">
    <property type="component" value="Unassembled WGS sequence"/>
</dbReference>
<dbReference type="EMBL" id="CAKKLH010000105">
    <property type="protein sequence ID" value="CAH0103255.1"/>
    <property type="molecule type" value="Genomic_DNA"/>
</dbReference>
<evidence type="ECO:0000256" key="1">
    <source>
        <dbReference type="SAM" id="MobiDB-lite"/>
    </source>
</evidence>
<dbReference type="AlphaFoldDB" id="A0A8J2WG78"/>
<proteinExistence type="predicted"/>
<feature type="region of interest" description="Disordered" evidence="1">
    <location>
        <begin position="1"/>
        <end position="37"/>
    </location>
</feature>
<evidence type="ECO:0000313" key="2">
    <source>
        <dbReference type="EMBL" id="CAH0103255.1"/>
    </source>
</evidence>